<dbReference type="InterPro" id="IPR038390">
    <property type="entry name" value="Metal_Tscrpt_repr_sf"/>
</dbReference>
<feature type="region of interest" description="Disordered" evidence="1">
    <location>
        <begin position="1"/>
        <end position="33"/>
    </location>
</feature>
<dbReference type="InterPro" id="IPR003735">
    <property type="entry name" value="Metal_Tscrpt_repr"/>
</dbReference>
<reference evidence="2 3" key="1">
    <citation type="submission" date="2020-04" db="EMBL/GenBank/DDBJ databases">
        <title>Novel Paenibacillus strain UniB2 isolated from commercial digestive syrup.</title>
        <authorList>
            <person name="Thorat V."/>
            <person name="Kirdat K."/>
            <person name="Tiwarekar B."/>
            <person name="Yadav A."/>
        </authorList>
    </citation>
    <scope>NUCLEOTIDE SEQUENCE [LARGE SCALE GENOMIC DNA]</scope>
    <source>
        <strain evidence="2 3">UniB2</strain>
    </source>
</reference>
<evidence type="ECO:0000313" key="3">
    <source>
        <dbReference type="Proteomes" id="UP000502136"/>
    </source>
</evidence>
<dbReference type="Proteomes" id="UP000502136">
    <property type="component" value="Chromosome"/>
</dbReference>
<dbReference type="PANTHER" id="PTHR33677">
    <property type="entry name" value="TRANSCRIPTIONAL REPRESSOR FRMR-RELATED"/>
    <property type="match status" value="1"/>
</dbReference>
<dbReference type="EMBL" id="CP051428">
    <property type="protein sequence ID" value="QJC51665.1"/>
    <property type="molecule type" value="Genomic_DNA"/>
</dbReference>
<dbReference type="CDD" id="cd10152">
    <property type="entry name" value="SaCsoR-like_DUF156"/>
    <property type="match status" value="1"/>
</dbReference>
<dbReference type="Gene3D" id="1.20.58.1000">
    <property type="entry name" value="Metal-sensitive repressor, helix protomer"/>
    <property type="match status" value="1"/>
</dbReference>
<feature type="compositionally biased region" description="Polar residues" evidence="1">
    <location>
        <begin position="1"/>
        <end position="22"/>
    </location>
</feature>
<evidence type="ECO:0000313" key="2">
    <source>
        <dbReference type="EMBL" id="QJC51665.1"/>
    </source>
</evidence>
<protein>
    <submittedName>
        <fullName evidence="2">Metal-sensing transcriptional repressor</fullName>
    </submittedName>
</protein>
<evidence type="ECO:0000256" key="1">
    <source>
        <dbReference type="SAM" id="MobiDB-lite"/>
    </source>
</evidence>
<proteinExistence type="predicted"/>
<dbReference type="GO" id="GO:0045892">
    <property type="term" value="P:negative regulation of DNA-templated transcription"/>
    <property type="evidence" value="ECO:0007669"/>
    <property type="project" value="UniProtKB-ARBA"/>
</dbReference>
<dbReference type="Pfam" id="PF02583">
    <property type="entry name" value="Trns_repr_metal"/>
    <property type="match status" value="1"/>
</dbReference>
<sequence length="112" mass="12613">MEQLTQDDAQTPTHDSCCTNGRQSHHSEKTKNNLISRLNRIEGQVRGLKGLIEKDTYCDDVLNQISSVQSALNGVGKLLLEHHMKSCVIERIQDGENEVIDELLVTINKLMK</sequence>
<dbReference type="PANTHER" id="PTHR33677:SF3">
    <property type="entry name" value="COPPER-SENSING TRANSCRIPTIONAL REPRESSOR RICR"/>
    <property type="match status" value="1"/>
</dbReference>
<dbReference type="AlphaFoldDB" id="A0A6H2GW89"/>
<accession>A0A6H2GW89</accession>
<name>A0A6H2GW89_9BACL</name>
<keyword evidence="3" id="KW-1185">Reference proteome</keyword>
<gene>
    <name evidence="2" type="ORF">HGI30_08970</name>
</gene>
<organism evidence="2 3">
    <name type="scientific">Paenibacillus albicereus</name>
    <dbReference type="NCBI Taxonomy" id="2726185"/>
    <lineage>
        <taxon>Bacteria</taxon>
        <taxon>Bacillati</taxon>
        <taxon>Bacillota</taxon>
        <taxon>Bacilli</taxon>
        <taxon>Bacillales</taxon>
        <taxon>Paenibacillaceae</taxon>
        <taxon>Paenibacillus</taxon>
    </lineage>
</organism>
<dbReference type="GO" id="GO:0046872">
    <property type="term" value="F:metal ion binding"/>
    <property type="evidence" value="ECO:0007669"/>
    <property type="project" value="InterPro"/>
</dbReference>
<dbReference type="RefSeq" id="WP_048743981.1">
    <property type="nucleotide sequence ID" value="NZ_CP051428.1"/>
</dbReference>
<dbReference type="GO" id="GO:0003677">
    <property type="term" value="F:DNA binding"/>
    <property type="evidence" value="ECO:0007669"/>
    <property type="project" value="InterPro"/>
</dbReference>
<dbReference type="KEGG" id="palr:HGI30_08970"/>